<sequence>MALTASTVRATAADYREHEPLYPVEQEQLETLPAALESGTYGWRDLEWIVRWYYRRSLGDVAHTERRAAEAAFRRNDFESVQAALEAVIATEPANVGARLERLTALKGVDVPVASAFLFVLEPERYIVVGEREWQALVAAGELAGDYPNPPTPADYERYLACCRDLCQRLECEMWTLYRALWRLRGA</sequence>
<name>A0A202E5S1_9EURY</name>
<dbReference type="AlphaFoldDB" id="A0A202E5S1"/>
<keyword evidence="2" id="KW-1185">Reference proteome</keyword>
<dbReference type="EMBL" id="MWPH01000004">
    <property type="protein sequence ID" value="OVE83250.1"/>
    <property type="molecule type" value="Genomic_DNA"/>
</dbReference>
<evidence type="ECO:0000313" key="1">
    <source>
        <dbReference type="EMBL" id="OVE83250.1"/>
    </source>
</evidence>
<evidence type="ECO:0000313" key="2">
    <source>
        <dbReference type="Proteomes" id="UP000196084"/>
    </source>
</evidence>
<dbReference type="Proteomes" id="UP000196084">
    <property type="component" value="Unassembled WGS sequence"/>
</dbReference>
<dbReference type="OrthoDB" id="155576at2157"/>
<reference evidence="1 2" key="1">
    <citation type="submission" date="2017-02" db="EMBL/GenBank/DDBJ databases">
        <title>Natronthermophilus aegyptiacus gen. nov.,sp. nov., an aerobic, extremely halophilic alkalithermophilic archaeon isolated from the athalassohaline Wadi An Natrun, Egypt.</title>
        <authorList>
            <person name="Zhao B."/>
        </authorList>
    </citation>
    <scope>NUCLEOTIDE SEQUENCE [LARGE SCALE GENOMIC DNA]</scope>
    <source>
        <strain evidence="1 2">CGMCC 1.3597</strain>
    </source>
</reference>
<dbReference type="RefSeq" id="WP_054862709.1">
    <property type="nucleotide sequence ID" value="NZ_MWPH01000004.1"/>
</dbReference>
<organism evidence="1 2">
    <name type="scientific">Natronolimnobius baerhuensis</name>
    <dbReference type="NCBI Taxonomy" id="253108"/>
    <lineage>
        <taxon>Archaea</taxon>
        <taxon>Methanobacteriati</taxon>
        <taxon>Methanobacteriota</taxon>
        <taxon>Stenosarchaea group</taxon>
        <taxon>Halobacteria</taxon>
        <taxon>Halobacteriales</taxon>
        <taxon>Natrialbaceae</taxon>
        <taxon>Natronolimnobius</taxon>
    </lineage>
</organism>
<gene>
    <name evidence="1" type="ORF">B2G88_17785</name>
</gene>
<protein>
    <submittedName>
        <fullName evidence="1">Uncharacterized protein</fullName>
    </submittedName>
</protein>
<comment type="caution">
    <text evidence="1">The sequence shown here is derived from an EMBL/GenBank/DDBJ whole genome shotgun (WGS) entry which is preliminary data.</text>
</comment>
<accession>A0A202E5S1</accession>
<proteinExistence type="predicted"/>